<dbReference type="InterPro" id="IPR011583">
    <property type="entry name" value="Chitinase_II/V-like_cat"/>
</dbReference>
<evidence type="ECO:0000259" key="7">
    <source>
        <dbReference type="PROSITE" id="PS51910"/>
    </source>
</evidence>
<keyword evidence="1 4" id="KW-0378">Hydrolase</keyword>
<feature type="chain" id="PRO_5027740412" evidence="6">
    <location>
        <begin position="25"/>
        <end position="406"/>
    </location>
</feature>
<dbReference type="AlphaFoldDB" id="A0A6P7GN36"/>
<keyword evidence="3 4" id="KW-0326">Glycosidase</keyword>
<dbReference type="InterPro" id="IPR001579">
    <property type="entry name" value="Glyco_hydro_18_chit_AS"/>
</dbReference>
<dbReference type="Gene3D" id="3.10.50.10">
    <property type="match status" value="1"/>
</dbReference>
<organism evidence="8">
    <name type="scientific">Diabrotica virgifera virgifera</name>
    <name type="common">western corn rootworm</name>
    <dbReference type="NCBI Taxonomy" id="50390"/>
    <lineage>
        <taxon>Eukaryota</taxon>
        <taxon>Metazoa</taxon>
        <taxon>Ecdysozoa</taxon>
        <taxon>Arthropoda</taxon>
        <taxon>Hexapoda</taxon>
        <taxon>Insecta</taxon>
        <taxon>Pterygota</taxon>
        <taxon>Neoptera</taxon>
        <taxon>Endopterygota</taxon>
        <taxon>Coleoptera</taxon>
        <taxon>Polyphaga</taxon>
        <taxon>Cucujiformia</taxon>
        <taxon>Chrysomeloidea</taxon>
        <taxon>Chrysomelidae</taxon>
        <taxon>Galerucinae</taxon>
        <taxon>Diabroticina</taxon>
        <taxon>Diabroticites</taxon>
        <taxon>Diabrotica</taxon>
    </lineage>
</organism>
<feature type="domain" description="GH18" evidence="7">
    <location>
        <begin position="25"/>
        <end position="398"/>
    </location>
</feature>
<dbReference type="PROSITE" id="PS51910">
    <property type="entry name" value="GH18_2"/>
    <property type="match status" value="1"/>
</dbReference>
<keyword evidence="6" id="KW-0732">Signal</keyword>
<comment type="similarity">
    <text evidence="5">Belongs to the glycosyl hydrolase 18 family.</text>
</comment>
<dbReference type="Gene3D" id="3.20.20.80">
    <property type="entry name" value="Glycosidases"/>
    <property type="match status" value="1"/>
</dbReference>
<dbReference type="InterPro" id="IPR029070">
    <property type="entry name" value="Chitinase_insertion_sf"/>
</dbReference>
<accession>A0A6P7GN36</accession>
<dbReference type="CDD" id="cd02872">
    <property type="entry name" value="GH18_chitolectin_chitotriosidase"/>
    <property type="match status" value="1"/>
</dbReference>
<dbReference type="SUPFAM" id="SSF51445">
    <property type="entry name" value="(Trans)glycosidases"/>
    <property type="match status" value="1"/>
</dbReference>
<proteinExistence type="inferred from homology"/>
<evidence type="ECO:0000256" key="6">
    <source>
        <dbReference type="SAM" id="SignalP"/>
    </source>
</evidence>
<evidence type="ECO:0000256" key="2">
    <source>
        <dbReference type="ARBA" id="ARBA00023157"/>
    </source>
</evidence>
<dbReference type="Pfam" id="PF00704">
    <property type="entry name" value="Glyco_hydro_18"/>
    <property type="match status" value="1"/>
</dbReference>
<dbReference type="InParanoid" id="A0A6P7GN36"/>
<gene>
    <name evidence="8" type="primary">LOC114340828</name>
</gene>
<dbReference type="RefSeq" id="XP_028147407.1">
    <property type="nucleotide sequence ID" value="XM_028291606.1"/>
</dbReference>
<evidence type="ECO:0000256" key="1">
    <source>
        <dbReference type="ARBA" id="ARBA00022801"/>
    </source>
</evidence>
<dbReference type="PANTHER" id="PTHR11177">
    <property type="entry name" value="CHITINASE"/>
    <property type="match status" value="1"/>
</dbReference>
<dbReference type="InterPro" id="IPR001223">
    <property type="entry name" value="Glyco_hydro18_cat"/>
</dbReference>
<evidence type="ECO:0000313" key="8">
    <source>
        <dbReference type="RefSeq" id="XP_028147407.1"/>
    </source>
</evidence>
<dbReference type="GO" id="GO:0005975">
    <property type="term" value="P:carbohydrate metabolic process"/>
    <property type="evidence" value="ECO:0007669"/>
    <property type="project" value="InterPro"/>
</dbReference>
<dbReference type="InterPro" id="IPR050314">
    <property type="entry name" value="Glycosyl_Hydrlase_18"/>
</dbReference>
<dbReference type="FunFam" id="3.10.50.10:FF:000001">
    <property type="entry name" value="Chitinase 3-like 1"/>
    <property type="match status" value="1"/>
</dbReference>
<dbReference type="GO" id="GO:0005576">
    <property type="term" value="C:extracellular region"/>
    <property type="evidence" value="ECO:0007669"/>
    <property type="project" value="TreeGrafter"/>
</dbReference>
<dbReference type="PROSITE" id="PS01095">
    <property type="entry name" value="GH18_1"/>
    <property type="match status" value="1"/>
</dbReference>
<keyword evidence="2" id="KW-1015">Disulfide bond</keyword>
<dbReference type="GO" id="GO:0004568">
    <property type="term" value="F:chitinase activity"/>
    <property type="evidence" value="ECO:0007669"/>
    <property type="project" value="UniProtKB-ARBA"/>
</dbReference>
<dbReference type="SUPFAM" id="SSF54556">
    <property type="entry name" value="Chitinase insertion domain"/>
    <property type="match status" value="1"/>
</dbReference>
<reference evidence="8" key="1">
    <citation type="submission" date="2025-08" db="UniProtKB">
        <authorList>
            <consortium name="RefSeq"/>
        </authorList>
    </citation>
    <scope>IDENTIFICATION</scope>
</reference>
<evidence type="ECO:0000256" key="5">
    <source>
        <dbReference type="RuleBase" id="RU004453"/>
    </source>
</evidence>
<sequence>MKLQIYLGFVSLIFLWAYSTPANGYNVVCYFSSWAIYRNFSGKFDVSDIDPHLCTHVNFAFVELYEDGSLYIVDPWESNDKNNGGYYEGFKQLKNLKNANPGLKILLSLGGWNEGSKNFSIVAADQSKRERLARECLALIEEYDYDGIDIDWEYPTLRERSHPSDKDNFVEMLKDFQAIMKPKGLLLSAAVAGAVDKIESAYHVEEVAKYLDMINVMAYDYHGAFDNLVGHVSPLHASSKDYQHGRNATYTVATGLEYWLYKNADPSKINLGLPTYGRTFTLADRTKTELYSEVLGPGERGLYTGIRGSLGYHEICEFYSGSDSTYYWDDEQKVPHRVWEDQWAGYDDQRSIQYKVDFAVSHNLAGVLIWSLDTDDFRGECGRKYPLSYAAKERLMYHETKKKNAK</sequence>
<dbReference type="GO" id="GO:0008061">
    <property type="term" value="F:chitin binding"/>
    <property type="evidence" value="ECO:0007669"/>
    <property type="project" value="InterPro"/>
</dbReference>
<dbReference type="InterPro" id="IPR017853">
    <property type="entry name" value="GH"/>
</dbReference>
<dbReference type="GO" id="GO:0006032">
    <property type="term" value="P:chitin catabolic process"/>
    <property type="evidence" value="ECO:0007669"/>
    <property type="project" value="UniProtKB-ARBA"/>
</dbReference>
<name>A0A6P7GN36_DIAVI</name>
<evidence type="ECO:0000256" key="4">
    <source>
        <dbReference type="RuleBase" id="RU000489"/>
    </source>
</evidence>
<protein>
    <submittedName>
        <fullName evidence="8">Chitinase-3-like protein 1</fullName>
    </submittedName>
</protein>
<dbReference type="PANTHER" id="PTHR11177:SF360">
    <property type="entry name" value="CHITINASE 4-RELATED"/>
    <property type="match status" value="1"/>
</dbReference>
<evidence type="ECO:0000256" key="3">
    <source>
        <dbReference type="ARBA" id="ARBA00023295"/>
    </source>
</evidence>
<dbReference type="SMART" id="SM00636">
    <property type="entry name" value="Glyco_18"/>
    <property type="match status" value="1"/>
</dbReference>
<feature type="signal peptide" evidence="6">
    <location>
        <begin position="1"/>
        <end position="24"/>
    </location>
</feature>